<protein>
    <submittedName>
        <fullName evidence="1">Bifunctional isocitrate dehydrogenase kinase/phosphatase</fullName>
    </submittedName>
</protein>
<organism evidence="1 2">
    <name type="scientific">Candidatus Accumulibacter proximus</name>
    <dbReference type="NCBI Taxonomy" id="2954385"/>
    <lineage>
        <taxon>Bacteria</taxon>
        <taxon>Pseudomonadati</taxon>
        <taxon>Pseudomonadota</taxon>
        <taxon>Betaproteobacteria</taxon>
        <taxon>Candidatus Accumulibacter</taxon>
    </lineage>
</organism>
<gene>
    <name evidence="1" type="ORF">IPJ27_11690</name>
</gene>
<keyword evidence="1" id="KW-0418">Kinase</keyword>
<accession>A0A935PZ54</accession>
<keyword evidence="1" id="KW-0808">Transferase</keyword>
<dbReference type="Proteomes" id="UP000697998">
    <property type="component" value="Unassembled WGS sequence"/>
</dbReference>
<evidence type="ECO:0000313" key="2">
    <source>
        <dbReference type="Proteomes" id="UP000697998"/>
    </source>
</evidence>
<dbReference type="EMBL" id="JADJMH010000009">
    <property type="protein sequence ID" value="MBK7675357.1"/>
    <property type="molecule type" value="Genomic_DNA"/>
</dbReference>
<dbReference type="GO" id="GO:0016301">
    <property type="term" value="F:kinase activity"/>
    <property type="evidence" value="ECO:0007669"/>
    <property type="project" value="UniProtKB-KW"/>
</dbReference>
<proteinExistence type="predicted"/>
<dbReference type="AlphaFoldDB" id="A0A935PZ54"/>
<sequence>MPAFLSGSRKLRSTFLKYHRALLDGKFWQSAVGRIRAGHVEALPLRRRTAFLKCPCCHLGDGATIGTRRRRGKARAGAHDEASQVQSPSAAWLRLTERLALPILGPMSLDIHSSILSGVCPEPFISGD</sequence>
<comment type="caution">
    <text evidence="1">The sequence shown here is derived from an EMBL/GenBank/DDBJ whole genome shotgun (WGS) entry which is preliminary data.</text>
</comment>
<reference evidence="1 2" key="1">
    <citation type="submission" date="2020-10" db="EMBL/GenBank/DDBJ databases">
        <title>Connecting structure to function with the recovery of over 1000 high-quality activated sludge metagenome-assembled genomes encoding full-length rRNA genes using long-read sequencing.</title>
        <authorList>
            <person name="Singleton C.M."/>
            <person name="Petriglieri F."/>
            <person name="Kristensen J.M."/>
            <person name="Kirkegaard R.H."/>
            <person name="Michaelsen T.Y."/>
            <person name="Andersen M.H."/>
            <person name="Karst S.M."/>
            <person name="Dueholm M.S."/>
            <person name="Nielsen P.H."/>
            <person name="Albertsen M."/>
        </authorList>
    </citation>
    <scope>NUCLEOTIDE SEQUENCE [LARGE SCALE GENOMIC DNA]</scope>
    <source>
        <strain evidence="1">EsbW_18-Q3-R4-48_BATAC.285</strain>
    </source>
</reference>
<name>A0A935PZ54_9PROT</name>
<evidence type="ECO:0000313" key="1">
    <source>
        <dbReference type="EMBL" id="MBK7675357.1"/>
    </source>
</evidence>